<comment type="similarity">
    <text evidence="7">Belongs to the methyl-accepting chemotaxis (MCP) protein family.</text>
</comment>
<dbReference type="InterPro" id="IPR033479">
    <property type="entry name" value="dCache_1"/>
</dbReference>
<dbReference type="SMART" id="SM00283">
    <property type="entry name" value="MA"/>
    <property type="match status" value="1"/>
</dbReference>
<dbReference type="SUPFAM" id="SSF103190">
    <property type="entry name" value="Sensory domain-like"/>
    <property type="match status" value="1"/>
</dbReference>
<organism evidence="12 13">
    <name type="scientific">Desulfobotulus pelophilus</name>
    <dbReference type="NCBI Taxonomy" id="2823377"/>
    <lineage>
        <taxon>Bacteria</taxon>
        <taxon>Pseudomonadati</taxon>
        <taxon>Thermodesulfobacteriota</taxon>
        <taxon>Desulfobacteria</taxon>
        <taxon>Desulfobacterales</taxon>
        <taxon>Desulfobacteraceae</taxon>
        <taxon>Desulfobotulus</taxon>
    </lineage>
</organism>
<dbReference type="Pfam" id="PF02743">
    <property type="entry name" value="dCache_1"/>
    <property type="match status" value="1"/>
</dbReference>
<dbReference type="Pfam" id="PF00015">
    <property type="entry name" value="MCPsignal"/>
    <property type="match status" value="1"/>
</dbReference>
<keyword evidence="4 10" id="KW-0812">Transmembrane</keyword>
<dbReference type="InterPro" id="IPR029151">
    <property type="entry name" value="Sensor-like_sf"/>
</dbReference>
<keyword evidence="2" id="KW-1003">Cell membrane</keyword>
<evidence type="ECO:0000313" key="12">
    <source>
        <dbReference type="EMBL" id="MCW7753271.1"/>
    </source>
</evidence>
<reference evidence="12 13" key="1">
    <citation type="submission" date="2022-11" db="EMBL/GenBank/DDBJ databases">
        <title>Desulfobotulus tamanensis H1 sp. nov. - anaerobic, alkaliphilic, sulphate reducing bacterium isolated from terrestrial mud volcano.</title>
        <authorList>
            <person name="Frolova A."/>
            <person name="Merkel A.Y."/>
            <person name="Slobodkin A.I."/>
        </authorList>
    </citation>
    <scope>NUCLEOTIDE SEQUENCE [LARGE SCALE GENOMIC DNA]</scope>
    <source>
        <strain evidence="12 13">H1</strain>
    </source>
</reference>
<evidence type="ECO:0000256" key="10">
    <source>
        <dbReference type="SAM" id="Phobius"/>
    </source>
</evidence>
<comment type="caution">
    <text evidence="12">The sequence shown here is derived from an EMBL/GenBank/DDBJ whole genome shotgun (WGS) entry which is preliminary data.</text>
</comment>
<gene>
    <name evidence="12" type="ORF">OOT00_04640</name>
</gene>
<dbReference type="Proteomes" id="UP001209681">
    <property type="component" value="Unassembled WGS sequence"/>
</dbReference>
<keyword evidence="3" id="KW-0145">Chemotaxis</keyword>
<sequence length="575" mass="62673">MAFSLRQKFMIPTLLLFAFALIILSAIAYGMARKALISQSEEHLAFVARSTASQISQWVRERRRDVENYSINPLLLQTILQGTTNPDLIMESSAYLRSIQDSMEGQYELIALTDTTGRMLATSDGSHERNIHVSDRTYFQQSMNGETAVSDAIISMASGNAIFVISTPVRQNNRIIGVVLCGISLAIMDSIFIRPVEVAADGFIWIANSRGDILVHPDRQKILRENVGNQPFFLHMNREKEGIMDYGYNGETVTTGFHHIEAQGWMLAASVPKHRLLADVSRLGGWSSFLTLSALMTASVLLFILTGPLIRKLNRSVQTLNETSLHVAEASAELSAAAQSLSDGNNSQISSAQTISRSIDEISLRTRTVATHTEEGNHHVEDASRELSSAHSSMDTLITAMEGIALASQNTVKIIKTIDEIAFQTNLLSLNAAVEAARAGEAGAGFAVVAEEVRSLAIKSAEAAKSTTELIHTTVNDVEEGMKKVHTTGREVGHLQERMGKIRSIMAELRENAKENAESLEKAAQHIRTMEKSTADNAANAEESAAASEEMNAQAEQLRSIAADLAFTCNGKEAE</sequence>
<evidence type="ECO:0000256" key="6">
    <source>
        <dbReference type="ARBA" id="ARBA00023136"/>
    </source>
</evidence>
<keyword evidence="5 10" id="KW-1133">Transmembrane helix</keyword>
<evidence type="ECO:0000256" key="3">
    <source>
        <dbReference type="ARBA" id="ARBA00022500"/>
    </source>
</evidence>
<dbReference type="InterPro" id="IPR004089">
    <property type="entry name" value="MCPsignal_dom"/>
</dbReference>
<evidence type="ECO:0000256" key="2">
    <source>
        <dbReference type="ARBA" id="ARBA00022475"/>
    </source>
</evidence>
<feature type="region of interest" description="Disordered" evidence="9">
    <location>
        <begin position="531"/>
        <end position="553"/>
    </location>
</feature>
<dbReference type="PRINTS" id="PR00260">
    <property type="entry name" value="CHEMTRNSDUCR"/>
</dbReference>
<feature type="compositionally biased region" description="Low complexity" evidence="9">
    <location>
        <begin position="535"/>
        <end position="553"/>
    </location>
</feature>
<comment type="subcellular location">
    <subcellularLocation>
        <location evidence="1">Cell membrane</location>
        <topology evidence="1">Multi-pass membrane protein</topology>
    </subcellularLocation>
</comment>
<dbReference type="InterPro" id="IPR051310">
    <property type="entry name" value="MCP_chemotaxis"/>
</dbReference>
<dbReference type="SUPFAM" id="SSF58104">
    <property type="entry name" value="Methyl-accepting chemotaxis protein (MCP) signaling domain"/>
    <property type="match status" value="1"/>
</dbReference>
<evidence type="ECO:0000256" key="5">
    <source>
        <dbReference type="ARBA" id="ARBA00022989"/>
    </source>
</evidence>
<dbReference type="Gene3D" id="3.30.450.20">
    <property type="entry name" value="PAS domain"/>
    <property type="match status" value="1"/>
</dbReference>
<evidence type="ECO:0000256" key="4">
    <source>
        <dbReference type="ARBA" id="ARBA00022692"/>
    </source>
</evidence>
<keyword evidence="6 10" id="KW-0472">Membrane</keyword>
<dbReference type="PANTHER" id="PTHR43531:SF11">
    <property type="entry name" value="METHYL-ACCEPTING CHEMOTAXIS PROTEIN 3"/>
    <property type="match status" value="1"/>
</dbReference>
<dbReference type="Gene3D" id="1.10.287.950">
    <property type="entry name" value="Methyl-accepting chemotaxis protein"/>
    <property type="match status" value="1"/>
</dbReference>
<evidence type="ECO:0000256" key="8">
    <source>
        <dbReference type="PROSITE-ProRule" id="PRU00284"/>
    </source>
</evidence>
<keyword evidence="8" id="KW-0807">Transducer</keyword>
<dbReference type="InterPro" id="IPR004090">
    <property type="entry name" value="Chemotax_Me-accpt_rcpt"/>
</dbReference>
<evidence type="ECO:0000256" key="1">
    <source>
        <dbReference type="ARBA" id="ARBA00004651"/>
    </source>
</evidence>
<name>A0ABT3N7X6_9BACT</name>
<feature type="domain" description="Methyl-accepting transducer" evidence="11">
    <location>
        <begin position="323"/>
        <end position="552"/>
    </location>
</feature>
<evidence type="ECO:0000256" key="9">
    <source>
        <dbReference type="SAM" id="MobiDB-lite"/>
    </source>
</evidence>
<dbReference type="PROSITE" id="PS50111">
    <property type="entry name" value="CHEMOTAXIS_TRANSDUC_2"/>
    <property type="match status" value="1"/>
</dbReference>
<evidence type="ECO:0000256" key="7">
    <source>
        <dbReference type="ARBA" id="ARBA00029447"/>
    </source>
</evidence>
<dbReference type="CDD" id="cd12914">
    <property type="entry name" value="PDC1_DGC_like"/>
    <property type="match status" value="1"/>
</dbReference>
<protein>
    <submittedName>
        <fullName evidence="12">Methyl-accepting chemotaxis protein</fullName>
    </submittedName>
</protein>
<dbReference type="RefSeq" id="WP_265424127.1">
    <property type="nucleotide sequence ID" value="NZ_JAPFPW010000003.1"/>
</dbReference>
<dbReference type="CDD" id="cd12912">
    <property type="entry name" value="PDC2_MCP_like"/>
    <property type="match status" value="1"/>
</dbReference>
<evidence type="ECO:0000259" key="11">
    <source>
        <dbReference type="PROSITE" id="PS50111"/>
    </source>
</evidence>
<evidence type="ECO:0000313" key="13">
    <source>
        <dbReference type="Proteomes" id="UP001209681"/>
    </source>
</evidence>
<keyword evidence="13" id="KW-1185">Reference proteome</keyword>
<feature type="transmembrane region" description="Helical" evidence="10">
    <location>
        <begin position="283"/>
        <end position="305"/>
    </location>
</feature>
<accession>A0ABT3N7X6</accession>
<proteinExistence type="inferred from homology"/>
<dbReference type="EMBL" id="JAPFPW010000003">
    <property type="protein sequence ID" value="MCW7753271.1"/>
    <property type="molecule type" value="Genomic_DNA"/>
</dbReference>
<dbReference type="PANTHER" id="PTHR43531">
    <property type="entry name" value="PROTEIN ICFG"/>
    <property type="match status" value="1"/>
</dbReference>